<evidence type="ECO:0000256" key="3">
    <source>
        <dbReference type="ARBA" id="ARBA00022857"/>
    </source>
</evidence>
<organism evidence="8 9">
    <name type="scientific">Actinidia chinensis var. chinensis</name>
    <name type="common">Chinese soft-hair kiwi</name>
    <dbReference type="NCBI Taxonomy" id="1590841"/>
    <lineage>
        <taxon>Eukaryota</taxon>
        <taxon>Viridiplantae</taxon>
        <taxon>Streptophyta</taxon>
        <taxon>Embryophyta</taxon>
        <taxon>Tracheophyta</taxon>
        <taxon>Spermatophyta</taxon>
        <taxon>Magnoliopsida</taxon>
        <taxon>eudicotyledons</taxon>
        <taxon>Gunneridae</taxon>
        <taxon>Pentapetalae</taxon>
        <taxon>asterids</taxon>
        <taxon>Ericales</taxon>
        <taxon>Actinidiaceae</taxon>
        <taxon>Actinidia</taxon>
    </lineage>
</organism>
<comment type="subcellular location">
    <subcellularLocation>
        <location evidence="1">Membrane</location>
        <topology evidence="1">Single-pass type II membrane protein</topology>
    </subcellularLocation>
</comment>
<dbReference type="InterPro" id="IPR036291">
    <property type="entry name" value="NAD(P)-bd_dom_sf"/>
</dbReference>
<reference evidence="9" key="2">
    <citation type="journal article" date="2018" name="BMC Genomics">
        <title>A manually annotated Actinidia chinensis var. chinensis (kiwifruit) genome highlights the challenges associated with draft genomes and gene prediction in plants.</title>
        <authorList>
            <person name="Pilkington S.M."/>
            <person name="Crowhurst R."/>
            <person name="Hilario E."/>
            <person name="Nardozza S."/>
            <person name="Fraser L."/>
            <person name="Peng Y."/>
            <person name="Gunaseelan K."/>
            <person name="Simpson R."/>
            <person name="Tahir J."/>
            <person name="Deroles S.C."/>
            <person name="Templeton K."/>
            <person name="Luo Z."/>
            <person name="Davy M."/>
            <person name="Cheng C."/>
            <person name="McNeilage M."/>
            <person name="Scaglione D."/>
            <person name="Liu Y."/>
            <person name="Zhang Q."/>
            <person name="Datson P."/>
            <person name="De Silva N."/>
            <person name="Gardiner S.E."/>
            <person name="Bassett H."/>
            <person name="Chagne D."/>
            <person name="McCallum J."/>
            <person name="Dzierzon H."/>
            <person name="Deng C."/>
            <person name="Wang Y.Y."/>
            <person name="Barron L."/>
            <person name="Manako K."/>
            <person name="Bowen J."/>
            <person name="Foster T.M."/>
            <person name="Erridge Z.A."/>
            <person name="Tiffin H."/>
            <person name="Waite C.N."/>
            <person name="Davies K.M."/>
            <person name="Grierson E.P."/>
            <person name="Laing W.A."/>
            <person name="Kirk R."/>
            <person name="Chen X."/>
            <person name="Wood M."/>
            <person name="Montefiori M."/>
            <person name="Brummell D.A."/>
            <person name="Schwinn K.E."/>
            <person name="Catanach A."/>
            <person name="Fullerton C."/>
            <person name="Li D."/>
            <person name="Meiyalaghan S."/>
            <person name="Nieuwenhuizen N."/>
            <person name="Read N."/>
            <person name="Prakash R."/>
            <person name="Hunter D."/>
            <person name="Zhang H."/>
            <person name="McKenzie M."/>
            <person name="Knabel M."/>
            <person name="Harris A."/>
            <person name="Allan A.C."/>
            <person name="Gleave A."/>
            <person name="Chen A."/>
            <person name="Janssen B.J."/>
            <person name="Plunkett B."/>
            <person name="Ampomah-Dwamena C."/>
            <person name="Voogd C."/>
            <person name="Leif D."/>
            <person name="Lafferty D."/>
            <person name="Souleyre E.J.F."/>
            <person name="Varkonyi-Gasic E."/>
            <person name="Gambi F."/>
            <person name="Hanley J."/>
            <person name="Yao J.L."/>
            <person name="Cheung J."/>
            <person name="David K.M."/>
            <person name="Warren B."/>
            <person name="Marsh K."/>
            <person name="Snowden K.C."/>
            <person name="Lin-Wang K."/>
            <person name="Brian L."/>
            <person name="Martinez-Sanchez M."/>
            <person name="Wang M."/>
            <person name="Ileperuma N."/>
            <person name="Macnee N."/>
            <person name="Campin R."/>
            <person name="McAtee P."/>
            <person name="Drummond R.S.M."/>
            <person name="Espley R.V."/>
            <person name="Ireland H.S."/>
            <person name="Wu R."/>
            <person name="Atkinson R.G."/>
            <person name="Karunairetnam S."/>
            <person name="Bulley S."/>
            <person name="Chunkath S."/>
            <person name="Hanley Z."/>
            <person name="Storey R."/>
            <person name="Thrimawithana A.H."/>
            <person name="Thomson S."/>
            <person name="David C."/>
            <person name="Testolin R."/>
            <person name="Huang H."/>
            <person name="Hellens R.P."/>
            <person name="Schaffer R.J."/>
        </authorList>
    </citation>
    <scope>NUCLEOTIDE SEQUENCE [LARGE SCALE GENOMIC DNA]</scope>
    <source>
        <strain evidence="9">cv. Red5</strain>
    </source>
</reference>
<dbReference type="PANTHER" id="PTHR43391">
    <property type="entry name" value="RETINOL DEHYDROGENASE-RELATED"/>
    <property type="match status" value="1"/>
</dbReference>
<dbReference type="Proteomes" id="UP000241394">
    <property type="component" value="Chromosome LG26"/>
</dbReference>
<evidence type="ECO:0000256" key="2">
    <source>
        <dbReference type="ARBA" id="ARBA00006484"/>
    </source>
</evidence>
<dbReference type="InParanoid" id="A0A2R6PDL4"/>
<dbReference type="SUPFAM" id="SSF51735">
    <property type="entry name" value="NAD(P)-binding Rossmann-fold domains"/>
    <property type="match status" value="1"/>
</dbReference>
<evidence type="ECO:0000313" key="9">
    <source>
        <dbReference type="Proteomes" id="UP000241394"/>
    </source>
</evidence>
<evidence type="ECO:0000256" key="5">
    <source>
        <dbReference type="ARBA" id="ARBA00023002"/>
    </source>
</evidence>
<gene>
    <name evidence="8" type="ORF">CEY00_Acc29645</name>
</gene>
<dbReference type="PANTHER" id="PTHR43391:SF89">
    <property type="entry name" value="11-BETA-HYDROXYSTEROID DEHYDROGENASE 1A-RELATED"/>
    <property type="match status" value="1"/>
</dbReference>
<dbReference type="GO" id="GO:0008202">
    <property type="term" value="P:steroid metabolic process"/>
    <property type="evidence" value="ECO:0007669"/>
    <property type="project" value="TreeGrafter"/>
</dbReference>
<evidence type="ECO:0000259" key="7">
    <source>
        <dbReference type="SMART" id="SM00822"/>
    </source>
</evidence>
<accession>A0A2R6PDL4</accession>
<keyword evidence="4" id="KW-0735">Signal-anchor</keyword>
<feature type="domain" description="Ketoreductase" evidence="7">
    <location>
        <begin position="48"/>
        <end position="232"/>
    </location>
</feature>
<protein>
    <submittedName>
        <fullName evidence="8">11-beta-hydroxysteroid dehydrogenase</fullName>
    </submittedName>
</protein>
<proteinExistence type="inferred from homology"/>
<keyword evidence="3" id="KW-0521">NADP</keyword>
<dbReference type="OrthoDB" id="47007at2759"/>
<dbReference type="InterPro" id="IPR020904">
    <property type="entry name" value="Sc_DH/Rdtase_CS"/>
</dbReference>
<dbReference type="STRING" id="1590841.A0A2R6PDL4"/>
<keyword evidence="4" id="KW-0812">Transmembrane</keyword>
<dbReference type="FunCoup" id="A0A2R6PDL4">
    <property type="interactions" value="175"/>
</dbReference>
<evidence type="ECO:0000256" key="4">
    <source>
        <dbReference type="ARBA" id="ARBA00022968"/>
    </source>
</evidence>
<dbReference type="InterPro" id="IPR002347">
    <property type="entry name" value="SDR_fam"/>
</dbReference>
<comment type="caution">
    <text evidence="8">The sequence shown here is derived from an EMBL/GenBank/DDBJ whole genome shotgun (WGS) entry which is preliminary data.</text>
</comment>
<reference evidence="8 9" key="1">
    <citation type="submission" date="2017-07" db="EMBL/GenBank/DDBJ databases">
        <title>An improved, manually edited Actinidia chinensis var. chinensis (kiwifruit) genome highlights the challenges associated with draft genomes and gene prediction in plants.</title>
        <authorList>
            <person name="Pilkington S."/>
            <person name="Crowhurst R."/>
            <person name="Hilario E."/>
            <person name="Nardozza S."/>
            <person name="Fraser L."/>
            <person name="Peng Y."/>
            <person name="Gunaseelan K."/>
            <person name="Simpson R."/>
            <person name="Tahir J."/>
            <person name="Deroles S."/>
            <person name="Templeton K."/>
            <person name="Luo Z."/>
            <person name="Davy M."/>
            <person name="Cheng C."/>
            <person name="Mcneilage M."/>
            <person name="Scaglione D."/>
            <person name="Liu Y."/>
            <person name="Zhang Q."/>
            <person name="Datson P."/>
            <person name="De Silva N."/>
            <person name="Gardiner S."/>
            <person name="Bassett H."/>
            <person name="Chagne D."/>
            <person name="Mccallum J."/>
            <person name="Dzierzon H."/>
            <person name="Deng C."/>
            <person name="Wang Y.-Y."/>
            <person name="Barron N."/>
            <person name="Manako K."/>
            <person name="Bowen J."/>
            <person name="Foster T."/>
            <person name="Erridge Z."/>
            <person name="Tiffin H."/>
            <person name="Waite C."/>
            <person name="Davies K."/>
            <person name="Grierson E."/>
            <person name="Laing W."/>
            <person name="Kirk R."/>
            <person name="Chen X."/>
            <person name="Wood M."/>
            <person name="Montefiori M."/>
            <person name="Brummell D."/>
            <person name="Schwinn K."/>
            <person name="Catanach A."/>
            <person name="Fullerton C."/>
            <person name="Li D."/>
            <person name="Meiyalaghan S."/>
            <person name="Nieuwenhuizen N."/>
            <person name="Read N."/>
            <person name="Prakash R."/>
            <person name="Hunter D."/>
            <person name="Zhang H."/>
            <person name="Mckenzie M."/>
            <person name="Knabel M."/>
            <person name="Harris A."/>
            <person name="Allan A."/>
            <person name="Chen A."/>
            <person name="Janssen B."/>
            <person name="Plunkett B."/>
            <person name="Dwamena C."/>
            <person name="Voogd C."/>
            <person name="Leif D."/>
            <person name="Lafferty D."/>
            <person name="Souleyre E."/>
            <person name="Varkonyi-Gasic E."/>
            <person name="Gambi F."/>
            <person name="Hanley J."/>
            <person name="Yao J.-L."/>
            <person name="Cheung J."/>
            <person name="David K."/>
            <person name="Warren B."/>
            <person name="Marsh K."/>
            <person name="Snowden K."/>
            <person name="Lin-Wang K."/>
            <person name="Brian L."/>
            <person name="Martinez-Sanchez M."/>
            <person name="Wang M."/>
            <person name="Ileperuma N."/>
            <person name="Macnee N."/>
            <person name="Campin R."/>
            <person name="Mcatee P."/>
            <person name="Drummond R."/>
            <person name="Espley R."/>
            <person name="Ireland H."/>
            <person name="Wu R."/>
            <person name="Atkinson R."/>
            <person name="Karunairetnam S."/>
            <person name="Bulley S."/>
            <person name="Chunkath S."/>
            <person name="Hanley Z."/>
            <person name="Storey R."/>
            <person name="Thrimawithana A."/>
            <person name="Thomson S."/>
            <person name="David C."/>
            <person name="Testolin R."/>
        </authorList>
    </citation>
    <scope>NUCLEOTIDE SEQUENCE [LARGE SCALE GENOMIC DNA]</scope>
    <source>
        <strain evidence="9">cv. Red5</strain>
        <tissue evidence="8">Young leaf</tissue>
    </source>
</reference>
<dbReference type="GO" id="GO:0016020">
    <property type="term" value="C:membrane"/>
    <property type="evidence" value="ECO:0007669"/>
    <property type="project" value="UniProtKB-SubCell"/>
</dbReference>
<dbReference type="PROSITE" id="PS00061">
    <property type="entry name" value="ADH_SHORT"/>
    <property type="match status" value="1"/>
</dbReference>
<dbReference type="PRINTS" id="PR00081">
    <property type="entry name" value="GDHRDH"/>
</dbReference>
<dbReference type="InterPro" id="IPR057326">
    <property type="entry name" value="KR_dom"/>
</dbReference>
<dbReference type="AlphaFoldDB" id="A0A2R6PDL4"/>
<evidence type="ECO:0000256" key="6">
    <source>
        <dbReference type="RuleBase" id="RU000363"/>
    </source>
</evidence>
<dbReference type="GO" id="GO:0005829">
    <property type="term" value="C:cytosol"/>
    <property type="evidence" value="ECO:0007669"/>
    <property type="project" value="TreeGrafter"/>
</dbReference>
<dbReference type="OMA" id="EWMYRLM"/>
<sequence>MDLIHMFLNLVAPPFTFFSLMLFLPPFQAFKWFLSFLATIFSEDVYGKVVLITGASSGIGEHLAYEYAKRGACLALCARRVHRLLAVAERARDLGSPDVISVQADVARVDDCRRFVDEAVNHFGRLDHVVCNAGITHVSLLEEVDDITHLRPIMEVNLWGSVYTTRFTAPHLRETGGKIVAISSSGSWLPAPRMSVYNASKAAMAQFFETLRIEFGPDIHITLVTPGFIDSELTQGKYVAKDGKLVLDQEMRDVQASIMPVYRAESCAKAIVNSACRGERYVTTPAWFGVTYLWKVFCPELIEWAFQFLYLTSPGESPKEVPSKKILDHTGAESVLYPETVQTPELKTD</sequence>
<dbReference type="Gene3D" id="3.40.50.720">
    <property type="entry name" value="NAD(P)-binding Rossmann-like Domain"/>
    <property type="match status" value="1"/>
</dbReference>
<dbReference type="SMART" id="SM00822">
    <property type="entry name" value="PKS_KR"/>
    <property type="match status" value="1"/>
</dbReference>
<dbReference type="GO" id="GO:0072582">
    <property type="term" value="F:17-beta-hydroxysteroid dehydrogenase (NADP+) activity"/>
    <property type="evidence" value="ECO:0007669"/>
    <property type="project" value="TreeGrafter"/>
</dbReference>
<keyword evidence="9" id="KW-1185">Reference proteome</keyword>
<name>A0A2R6PDL4_ACTCC</name>
<comment type="similarity">
    <text evidence="2 6">Belongs to the short-chain dehydrogenases/reductases (SDR) family.</text>
</comment>
<evidence type="ECO:0000313" key="8">
    <source>
        <dbReference type="EMBL" id="PSR89444.1"/>
    </source>
</evidence>
<dbReference type="PRINTS" id="PR00080">
    <property type="entry name" value="SDRFAMILY"/>
</dbReference>
<dbReference type="Pfam" id="PF00106">
    <property type="entry name" value="adh_short"/>
    <property type="match status" value="1"/>
</dbReference>
<dbReference type="Gramene" id="PSR89444">
    <property type="protein sequence ID" value="PSR89444"/>
    <property type="gene ID" value="CEY00_Acc29645"/>
</dbReference>
<keyword evidence="5" id="KW-0560">Oxidoreductase</keyword>
<dbReference type="EMBL" id="NKQK01000026">
    <property type="protein sequence ID" value="PSR89444.1"/>
    <property type="molecule type" value="Genomic_DNA"/>
</dbReference>
<dbReference type="NCBIfam" id="NF004825">
    <property type="entry name" value="PRK06181.1"/>
    <property type="match status" value="1"/>
</dbReference>
<evidence type="ECO:0000256" key="1">
    <source>
        <dbReference type="ARBA" id="ARBA00004606"/>
    </source>
</evidence>